<dbReference type="OrthoDB" id="9804001at2"/>
<evidence type="ECO:0000256" key="3">
    <source>
        <dbReference type="ARBA" id="ARBA00022692"/>
    </source>
</evidence>
<feature type="transmembrane region" description="Helical" evidence="6">
    <location>
        <begin position="137"/>
        <end position="164"/>
    </location>
</feature>
<keyword evidence="9" id="KW-1185">Reference proteome</keyword>
<protein>
    <recommendedName>
        <fullName evidence="6">Transport permease protein</fullName>
    </recommendedName>
</protein>
<dbReference type="EMBL" id="LAZL01000038">
    <property type="protein sequence ID" value="KMT63898.1"/>
    <property type="molecule type" value="Genomic_DNA"/>
</dbReference>
<dbReference type="InterPro" id="IPR000412">
    <property type="entry name" value="ABC_2_transport"/>
</dbReference>
<dbReference type="Pfam" id="PF01061">
    <property type="entry name" value="ABC2_membrane"/>
    <property type="match status" value="1"/>
</dbReference>
<dbReference type="AlphaFoldDB" id="A0A0J8GT70"/>
<keyword evidence="6" id="KW-0813">Transport</keyword>
<proteinExistence type="inferred from homology"/>
<reference evidence="8 9" key="1">
    <citation type="submission" date="2015-04" db="EMBL/GenBank/DDBJ databases">
        <title>Draft Genome Sequence of the Novel Agar-Digesting Marine Bacterium Q1.</title>
        <authorList>
            <person name="Li Y."/>
            <person name="Li D."/>
            <person name="Chen G."/>
            <person name="Du Z."/>
        </authorList>
    </citation>
    <scope>NUCLEOTIDE SEQUENCE [LARGE SCALE GENOMIC DNA]</scope>
    <source>
        <strain evidence="8 9">Q1</strain>
    </source>
</reference>
<feature type="transmembrane region" description="Helical" evidence="6">
    <location>
        <begin position="56"/>
        <end position="77"/>
    </location>
</feature>
<keyword evidence="4 6" id="KW-1133">Transmembrane helix</keyword>
<dbReference type="InterPro" id="IPR052522">
    <property type="entry name" value="ABC-2_transport_permease"/>
</dbReference>
<comment type="caution">
    <text evidence="8">The sequence shown here is derived from an EMBL/GenBank/DDBJ whole genome shotgun (WGS) entry which is preliminary data.</text>
</comment>
<dbReference type="RefSeq" id="WP_048695345.1">
    <property type="nucleotide sequence ID" value="NZ_KQ130508.1"/>
</dbReference>
<keyword evidence="3 6" id="KW-0812">Transmembrane</keyword>
<dbReference type="PROSITE" id="PS51012">
    <property type="entry name" value="ABC_TM2"/>
    <property type="match status" value="1"/>
</dbReference>
<comment type="similarity">
    <text evidence="2 6">Belongs to the ABC-2 integral membrane protein family.</text>
</comment>
<evidence type="ECO:0000259" key="7">
    <source>
        <dbReference type="PROSITE" id="PS51012"/>
    </source>
</evidence>
<evidence type="ECO:0000256" key="1">
    <source>
        <dbReference type="ARBA" id="ARBA00004141"/>
    </source>
</evidence>
<evidence type="ECO:0000313" key="8">
    <source>
        <dbReference type="EMBL" id="KMT63898.1"/>
    </source>
</evidence>
<comment type="subcellular location">
    <subcellularLocation>
        <location evidence="6">Cell inner membrane</location>
        <topology evidence="6">Multi-pass membrane protein</topology>
    </subcellularLocation>
    <subcellularLocation>
        <location evidence="1">Membrane</location>
        <topology evidence="1">Multi-pass membrane protein</topology>
    </subcellularLocation>
</comment>
<gene>
    <name evidence="8" type="ORF">XM47_17265</name>
</gene>
<dbReference type="GO" id="GO:0140359">
    <property type="term" value="F:ABC-type transporter activity"/>
    <property type="evidence" value="ECO:0007669"/>
    <property type="project" value="InterPro"/>
</dbReference>
<evidence type="ECO:0000256" key="4">
    <source>
        <dbReference type="ARBA" id="ARBA00022989"/>
    </source>
</evidence>
<feature type="transmembrane region" description="Helical" evidence="6">
    <location>
        <begin position="229"/>
        <end position="249"/>
    </location>
</feature>
<dbReference type="STRING" id="1513271.XM47_17265"/>
<dbReference type="InterPro" id="IPR013525">
    <property type="entry name" value="ABC2_TM"/>
</dbReference>
<feature type="domain" description="ABC transmembrane type-2" evidence="7">
    <location>
        <begin position="23"/>
        <end position="252"/>
    </location>
</feature>
<sequence>MVRLNYWIALKSILYKECNRYLRIWVQTLVPPAITMTLYFVVFGSLIGKRVGEVDGFAYVEFMMPGLIMLSVINNAYSNVSSSFFSAKFQRNVEELLVAPVPTFVIVAGYVLGGVSRAILVGSIVTLVALFFVDVSVFNWLVVISTLLLTATLFALGGLINAIYASTFDDISIIPTFILSPLTYLGGVFFSVSMLPEFWQGVSQLNPIIYMVNAFRYGFLGISDINLGLAYSVLIGLTLVLFTLAMRLINKGVGIRS</sequence>
<dbReference type="PANTHER" id="PTHR43332">
    <property type="entry name" value="INNER MEMBRANE TRANSPORT PERMEASE YADH-RELATED"/>
    <property type="match status" value="1"/>
</dbReference>
<keyword evidence="5 6" id="KW-0472">Membrane</keyword>
<dbReference type="PIRSF" id="PIRSF006648">
    <property type="entry name" value="DrrB"/>
    <property type="match status" value="1"/>
</dbReference>
<organism evidence="8 9">
    <name type="scientific">Catenovulum maritimum</name>
    <dbReference type="NCBI Taxonomy" id="1513271"/>
    <lineage>
        <taxon>Bacteria</taxon>
        <taxon>Pseudomonadati</taxon>
        <taxon>Pseudomonadota</taxon>
        <taxon>Gammaproteobacteria</taxon>
        <taxon>Alteromonadales</taxon>
        <taxon>Alteromonadaceae</taxon>
        <taxon>Catenovulum</taxon>
    </lineage>
</organism>
<accession>A0A0J8GT70</accession>
<feature type="transmembrane region" description="Helical" evidence="6">
    <location>
        <begin position="176"/>
        <end position="195"/>
    </location>
</feature>
<name>A0A0J8GT70_9ALTE</name>
<dbReference type="GO" id="GO:0043190">
    <property type="term" value="C:ATP-binding cassette (ABC) transporter complex"/>
    <property type="evidence" value="ECO:0007669"/>
    <property type="project" value="InterPro"/>
</dbReference>
<dbReference type="PRINTS" id="PR00164">
    <property type="entry name" value="ABC2TRNSPORT"/>
</dbReference>
<feature type="transmembrane region" description="Helical" evidence="6">
    <location>
        <begin position="98"/>
        <end position="131"/>
    </location>
</feature>
<evidence type="ECO:0000256" key="6">
    <source>
        <dbReference type="RuleBase" id="RU361157"/>
    </source>
</evidence>
<evidence type="ECO:0000313" key="9">
    <source>
        <dbReference type="Proteomes" id="UP000037600"/>
    </source>
</evidence>
<evidence type="ECO:0000256" key="2">
    <source>
        <dbReference type="ARBA" id="ARBA00007783"/>
    </source>
</evidence>
<keyword evidence="6" id="KW-1003">Cell membrane</keyword>
<evidence type="ECO:0000256" key="5">
    <source>
        <dbReference type="ARBA" id="ARBA00023136"/>
    </source>
</evidence>
<dbReference type="InterPro" id="IPR047817">
    <property type="entry name" value="ABC2_TM_bact-type"/>
</dbReference>
<feature type="transmembrane region" description="Helical" evidence="6">
    <location>
        <begin position="21"/>
        <end position="44"/>
    </location>
</feature>
<dbReference type="Proteomes" id="UP000037600">
    <property type="component" value="Unassembled WGS sequence"/>
</dbReference>
<dbReference type="PATRIC" id="fig|1513271.3.peg.3543"/>
<dbReference type="NCBIfam" id="NF011648">
    <property type="entry name" value="PRK15066.1"/>
    <property type="match status" value="1"/>
</dbReference>
<dbReference type="PANTHER" id="PTHR43332:SF2">
    <property type="entry name" value="INNER MEMBRANE TRANSPORT PERMEASE YADH"/>
    <property type="match status" value="1"/>
</dbReference>